<feature type="region of interest" description="Disordered" evidence="1">
    <location>
        <begin position="1"/>
        <end position="104"/>
    </location>
</feature>
<dbReference type="Proteomes" id="UP000325081">
    <property type="component" value="Unassembled WGS sequence"/>
</dbReference>
<evidence type="ECO:0000313" key="3">
    <source>
        <dbReference type="Proteomes" id="UP000325081"/>
    </source>
</evidence>
<organism evidence="2 3">
    <name type="scientific">Striga asiatica</name>
    <name type="common">Asiatic witchweed</name>
    <name type="synonym">Buchnera asiatica</name>
    <dbReference type="NCBI Taxonomy" id="4170"/>
    <lineage>
        <taxon>Eukaryota</taxon>
        <taxon>Viridiplantae</taxon>
        <taxon>Streptophyta</taxon>
        <taxon>Embryophyta</taxon>
        <taxon>Tracheophyta</taxon>
        <taxon>Spermatophyta</taxon>
        <taxon>Magnoliopsida</taxon>
        <taxon>eudicotyledons</taxon>
        <taxon>Gunneridae</taxon>
        <taxon>Pentapetalae</taxon>
        <taxon>asterids</taxon>
        <taxon>lamiids</taxon>
        <taxon>Lamiales</taxon>
        <taxon>Orobanchaceae</taxon>
        <taxon>Buchnereae</taxon>
        <taxon>Striga</taxon>
    </lineage>
</organism>
<dbReference type="EMBL" id="BKCP01001669">
    <property type="protein sequence ID" value="GER27304.1"/>
    <property type="molecule type" value="Genomic_DNA"/>
</dbReference>
<gene>
    <name evidence="2" type="ORF">STAS_03008</name>
</gene>
<comment type="caution">
    <text evidence="2">The sequence shown here is derived from an EMBL/GenBank/DDBJ whole genome shotgun (WGS) entry which is preliminary data.</text>
</comment>
<dbReference type="AlphaFoldDB" id="A0A5A7P436"/>
<proteinExistence type="predicted"/>
<name>A0A5A7P436_STRAF</name>
<keyword evidence="3" id="KW-1185">Reference proteome</keyword>
<reference evidence="3" key="1">
    <citation type="journal article" date="2019" name="Curr. Biol.">
        <title>Genome Sequence of Striga asiatica Provides Insight into the Evolution of Plant Parasitism.</title>
        <authorList>
            <person name="Yoshida S."/>
            <person name="Kim S."/>
            <person name="Wafula E.K."/>
            <person name="Tanskanen J."/>
            <person name="Kim Y.M."/>
            <person name="Honaas L."/>
            <person name="Yang Z."/>
            <person name="Spallek T."/>
            <person name="Conn C.E."/>
            <person name="Ichihashi Y."/>
            <person name="Cheong K."/>
            <person name="Cui S."/>
            <person name="Der J.P."/>
            <person name="Gundlach H."/>
            <person name="Jiao Y."/>
            <person name="Hori C."/>
            <person name="Ishida J.K."/>
            <person name="Kasahara H."/>
            <person name="Kiba T."/>
            <person name="Kim M.S."/>
            <person name="Koo N."/>
            <person name="Laohavisit A."/>
            <person name="Lee Y.H."/>
            <person name="Lumba S."/>
            <person name="McCourt P."/>
            <person name="Mortimer J.C."/>
            <person name="Mutuku J.M."/>
            <person name="Nomura T."/>
            <person name="Sasaki-Sekimoto Y."/>
            <person name="Seto Y."/>
            <person name="Wang Y."/>
            <person name="Wakatake T."/>
            <person name="Sakakibara H."/>
            <person name="Demura T."/>
            <person name="Yamaguchi S."/>
            <person name="Yoneyama K."/>
            <person name="Manabe R.I."/>
            <person name="Nelson D.C."/>
            <person name="Schulman A.H."/>
            <person name="Timko M.P."/>
            <person name="dePamphilis C.W."/>
            <person name="Choi D."/>
            <person name="Shirasu K."/>
        </authorList>
    </citation>
    <scope>NUCLEOTIDE SEQUENCE [LARGE SCALE GENOMIC DNA]</scope>
    <source>
        <strain evidence="3">cv. UVA1</strain>
    </source>
</reference>
<sequence length="104" mass="11343">MRTSPAVKHSAARCSQSPARRRSKMPPNQSRRPPRRSNATSPKPSAVSGYERGQLNSAAVTGLRNEDLSRSGRRAQTLERPMEGEDVALVEELVSGPKVGGYRD</sequence>
<accession>A0A5A7P436</accession>
<evidence type="ECO:0000313" key="2">
    <source>
        <dbReference type="EMBL" id="GER27304.1"/>
    </source>
</evidence>
<protein>
    <submittedName>
        <fullName evidence="2">AUTOPHAGY 6</fullName>
    </submittedName>
</protein>
<evidence type="ECO:0000256" key="1">
    <source>
        <dbReference type="SAM" id="MobiDB-lite"/>
    </source>
</evidence>
<feature type="compositionally biased region" description="Basic and acidic residues" evidence="1">
    <location>
        <begin position="64"/>
        <end position="83"/>
    </location>
</feature>